<evidence type="ECO:0000313" key="5">
    <source>
        <dbReference type="Proteomes" id="UP000317494"/>
    </source>
</evidence>
<proteinExistence type="inferred from homology"/>
<evidence type="ECO:0000256" key="2">
    <source>
        <dbReference type="ARBA" id="ARBA00022801"/>
    </source>
</evidence>
<protein>
    <recommendedName>
        <fullName evidence="7">Septum formation protein Maf</fullName>
    </recommendedName>
</protein>
<evidence type="ECO:0000313" key="6">
    <source>
        <dbReference type="Proteomes" id="UP000320475"/>
    </source>
</evidence>
<evidence type="ECO:0008006" key="7">
    <source>
        <dbReference type="Google" id="ProtNLM"/>
    </source>
</evidence>
<dbReference type="InterPro" id="IPR003697">
    <property type="entry name" value="Maf-like"/>
</dbReference>
<evidence type="ECO:0000313" key="3">
    <source>
        <dbReference type="EMBL" id="TPX48553.1"/>
    </source>
</evidence>
<dbReference type="Proteomes" id="UP000320475">
    <property type="component" value="Unassembled WGS sequence"/>
</dbReference>
<name>A0A507DL10_9FUNG</name>
<dbReference type="Pfam" id="PF02545">
    <property type="entry name" value="Maf"/>
    <property type="match status" value="1"/>
</dbReference>
<dbReference type="AlphaFoldDB" id="A0A507DL10"/>
<dbReference type="EMBL" id="QEAN01000039">
    <property type="protein sequence ID" value="TPX52313.1"/>
    <property type="molecule type" value="Genomic_DNA"/>
</dbReference>
<organism evidence="4 5">
    <name type="scientific">Synchytrium endobioticum</name>
    <dbReference type="NCBI Taxonomy" id="286115"/>
    <lineage>
        <taxon>Eukaryota</taxon>
        <taxon>Fungi</taxon>
        <taxon>Fungi incertae sedis</taxon>
        <taxon>Chytridiomycota</taxon>
        <taxon>Chytridiomycota incertae sedis</taxon>
        <taxon>Chytridiomycetes</taxon>
        <taxon>Synchytriales</taxon>
        <taxon>Synchytriaceae</taxon>
        <taxon>Synchytrium</taxon>
    </lineage>
</organism>
<accession>A0A507DL10</accession>
<dbReference type="SUPFAM" id="SSF52972">
    <property type="entry name" value="ITPase-like"/>
    <property type="match status" value="1"/>
</dbReference>
<dbReference type="GO" id="GO:0047429">
    <property type="term" value="F:nucleoside triphosphate diphosphatase activity"/>
    <property type="evidence" value="ECO:0007669"/>
    <property type="project" value="InterPro"/>
</dbReference>
<dbReference type="PANTHER" id="PTHR43213:SF5">
    <property type="entry name" value="BIFUNCTIONAL DTTP_UTP PYROPHOSPHATASE_METHYLTRANSFERASE PROTEIN-RELATED"/>
    <property type="match status" value="1"/>
</dbReference>
<comment type="cofactor">
    <cofactor evidence="1">
        <name>a divalent metal cation</name>
        <dbReference type="ChEBI" id="CHEBI:60240"/>
    </cofactor>
</comment>
<dbReference type="InterPro" id="IPR029001">
    <property type="entry name" value="ITPase-like_fam"/>
</dbReference>
<dbReference type="HAMAP" id="MF_00528">
    <property type="entry name" value="Maf"/>
    <property type="match status" value="1"/>
</dbReference>
<dbReference type="Proteomes" id="UP000317494">
    <property type="component" value="Unassembled WGS sequence"/>
</dbReference>
<comment type="caution">
    <text evidence="4">The sequence shown here is derived from an EMBL/GenBank/DDBJ whole genome shotgun (WGS) entry which is preliminary data.</text>
</comment>
<dbReference type="STRING" id="286115.A0A507DL10"/>
<evidence type="ECO:0000313" key="4">
    <source>
        <dbReference type="EMBL" id="TPX52313.1"/>
    </source>
</evidence>
<sequence length="216" mass="23587">MSSLSTIQHLNTKRVVLASASPRRRQILIQLGLKFEIVPSTFPEQLEKSSFQTPSDYVLATATEKTKEVVAKLTGSATPPDLVIGADTIVVAPDNTILEKPTSKDDAVDTLKKLRGGRNHRVLTAVVIAYLDKSRSGFLYDSFVEETIVTFGPVGDEIIEAYVETGDPMDKAGSYGYQSLAGVLVESIQGCFYNVVGFPLYRVHANLVKHVQDGRI</sequence>
<dbReference type="Gene3D" id="3.90.950.10">
    <property type="match status" value="1"/>
</dbReference>
<dbReference type="PIRSF" id="PIRSF006305">
    <property type="entry name" value="Maf"/>
    <property type="match status" value="1"/>
</dbReference>
<keyword evidence="2" id="KW-0378">Hydrolase</keyword>
<dbReference type="CDD" id="cd00555">
    <property type="entry name" value="Maf"/>
    <property type="match status" value="1"/>
</dbReference>
<dbReference type="OrthoDB" id="10267058at2759"/>
<dbReference type="VEuPathDB" id="FungiDB:SeMB42_g01505"/>
<keyword evidence="5" id="KW-1185">Reference proteome</keyword>
<dbReference type="NCBIfam" id="TIGR00172">
    <property type="entry name" value="maf"/>
    <property type="match status" value="1"/>
</dbReference>
<dbReference type="PANTHER" id="PTHR43213">
    <property type="entry name" value="BIFUNCTIONAL DTTP/UTP PYROPHOSPHATASE/METHYLTRANSFERASE PROTEIN-RELATED"/>
    <property type="match status" value="1"/>
</dbReference>
<dbReference type="EMBL" id="QEAM01000050">
    <property type="protein sequence ID" value="TPX48553.1"/>
    <property type="molecule type" value="Genomic_DNA"/>
</dbReference>
<evidence type="ECO:0000256" key="1">
    <source>
        <dbReference type="ARBA" id="ARBA00001968"/>
    </source>
</evidence>
<reference evidence="5 6" key="1">
    <citation type="journal article" date="2019" name="Sci. Rep.">
        <title>Comparative genomics of chytrid fungi reveal insights into the obligate biotrophic and pathogenic lifestyle of Synchytrium endobioticum.</title>
        <authorList>
            <person name="van de Vossenberg B.T.L.H."/>
            <person name="Warris S."/>
            <person name="Nguyen H.D.T."/>
            <person name="van Gent-Pelzer M.P.E."/>
            <person name="Joly D.L."/>
            <person name="van de Geest H.C."/>
            <person name="Bonants P.J.M."/>
            <person name="Smith D.S."/>
            <person name="Levesque C.A."/>
            <person name="van der Lee T.A.J."/>
        </authorList>
    </citation>
    <scope>NUCLEOTIDE SEQUENCE [LARGE SCALE GENOMIC DNA]</scope>
    <source>
        <strain evidence="3 6">LEV6574</strain>
        <strain evidence="4 5">MB42</strain>
    </source>
</reference>
<gene>
    <name evidence="3" type="ORF">SeLEV6574_g01980</name>
    <name evidence="4" type="ORF">SeMB42_g01505</name>
</gene>